<accession>A0A5J4LPY6</accession>
<dbReference type="Proteomes" id="UP000325598">
    <property type="component" value="Unassembled WGS sequence"/>
</dbReference>
<organism evidence="1 2">
    <name type="scientific">Streptomyces angustmyceticus</name>
    <dbReference type="NCBI Taxonomy" id="285578"/>
    <lineage>
        <taxon>Bacteria</taxon>
        <taxon>Bacillati</taxon>
        <taxon>Actinomycetota</taxon>
        <taxon>Actinomycetes</taxon>
        <taxon>Kitasatosporales</taxon>
        <taxon>Streptomycetaceae</taxon>
        <taxon>Streptomyces</taxon>
    </lineage>
</organism>
<protein>
    <submittedName>
        <fullName evidence="1">Uncharacterized protein</fullName>
    </submittedName>
</protein>
<reference evidence="1 2" key="1">
    <citation type="submission" date="2019-10" db="EMBL/GenBank/DDBJ databases">
        <title>Whole genome shotgun sequence of Streptomyces angustmyceticus NBRC 3934.</title>
        <authorList>
            <person name="Hosoyama A."/>
            <person name="Ichikawa N."/>
            <person name="Kimura A."/>
            <person name="Kitahashi Y."/>
            <person name="Komaki H."/>
            <person name="Uohara A."/>
        </authorList>
    </citation>
    <scope>NUCLEOTIDE SEQUENCE [LARGE SCALE GENOMIC DNA]</scope>
    <source>
        <strain evidence="1 2">NBRC 3934</strain>
    </source>
</reference>
<evidence type="ECO:0000313" key="1">
    <source>
        <dbReference type="EMBL" id="GES34131.1"/>
    </source>
</evidence>
<dbReference type="AlphaFoldDB" id="A0A5J4LPY6"/>
<name>A0A5J4LPY6_9ACTN</name>
<comment type="caution">
    <text evidence="1">The sequence shown here is derived from an EMBL/GenBank/DDBJ whole genome shotgun (WGS) entry which is preliminary data.</text>
</comment>
<sequence>MLIALVERRECNGLRGPVPGLFPAFIRSCEQGREGRTPAACGLRSGRPYSGMGAKWHQRCSKVQQRFEEELP</sequence>
<keyword evidence="2" id="KW-1185">Reference proteome</keyword>
<proteinExistence type="predicted"/>
<evidence type="ECO:0000313" key="2">
    <source>
        <dbReference type="Proteomes" id="UP000325598"/>
    </source>
</evidence>
<dbReference type="EMBL" id="BLAG01000025">
    <property type="protein sequence ID" value="GES34131.1"/>
    <property type="molecule type" value="Genomic_DNA"/>
</dbReference>
<gene>
    <name evidence="1" type="ORF">San01_66190</name>
</gene>